<dbReference type="GO" id="GO:0016301">
    <property type="term" value="F:kinase activity"/>
    <property type="evidence" value="ECO:0007669"/>
    <property type="project" value="UniProtKB-KW"/>
</dbReference>
<dbReference type="InterPro" id="IPR005338">
    <property type="entry name" value="Anhydro_N_Ac-Mur_kinase"/>
</dbReference>
<dbReference type="Proteomes" id="UP001152766">
    <property type="component" value="Unassembled WGS sequence"/>
</dbReference>
<keyword evidence="3" id="KW-1185">Reference proteome</keyword>
<evidence type="ECO:0000256" key="1">
    <source>
        <dbReference type="HAMAP-Rule" id="MF_01270"/>
    </source>
</evidence>
<dbReference type="EMBL" id="SGUG01000009">
    <property type="protein sequence ID" value="MDG0862331.1"/>
    <property type="molecule type" value="Genomic_DNA"/>
</dbReference>
<dbReference type="GO" id="GO:0097175">
    <property type="term" value="P:1,6-anhydro-N-acetyl-beta-muramic acid catabolic process"/>
    <property type="evidence" value="ECO:0007669"/>
    <property type="project" value="UniProtKB-UniRule"/>
</dbReference>
<comment type="caution">
    <text evidence="2">The sequence shown here is derived from an EMBL/GenBank/DDBJ whole genome shotgun (WGS) entry which is preliminary data.</text>
</comment>
<keyword evidence="1 2" id="KW-0808">Transferase</keyword>
<dbReference type="GO" id="GO:0005524">
    <property type="term" value="F:ATP binding"/>
    <property type="evidence" value="ECO:0007669"/>
    <property type="project" value="UniProtKB-UniRule"/>
</dbReference>
<sequence length="371" mass="38315">MASPPLSKPSALYIGLMSGTSLDGIDGVLFDADAMAVIGHVHAPFAPALRDELLALNAPGDNELHRAALAANAVARGYADLVSQLLEATRTPRAQVRALGAHGQTVRHRPGGIEAYTTQLLNGALLAEQAGMAVICDLRSRDVAAGGQGAPLVPAFHRAVFGAAGRDVAVLNLGGIANLSLLFADGRTGGFDCGPANCLMDGWIARRRGLAYDADGAWAATGRLLPELLAALLAEPWFALPPPKSTGRDLFHQHWLDARLTPGLAPEDVQATLLELSARCAAAALRAQMPGATRLIACGGGALNGALMRRLAALLPGAAVQTSAEHGLPVDQVEAAAFAWLAHRFVERLPGNLPTVTGAAGPRLLGALYPA</sequence>
<name>A0A9X4R4D0_9BURK</name>
<keyword evidence="1" id="KW-0547">Nucleotide-binding</keyword>
<keyword evidence="1 2" id="KW-0418">Kinase</keyword>
<evidence type="ECO:0000313" key="3">
    <source>
        <dbReference type="Proteomes" id="UP001152766"/>
    </source>
</evidence>
<feature type="binding site" evidence="1">
    <location>
        <begin position="19"/>
        <end position="26"/>
    </location>
    <ligand>
        <name>ATP</name>
        <dbReference type="ChEBI" id="CHEBI:30616"/>
    </ligand>
</feature>
<reference evidence="2" key="1">
    <citation type="submission" date="2019-02" db="EMBL/GenBank/DDBJ databases">
        <title>Draft genome of the type strain Pelomonas aquatica CCUG 52575T.</title>
        <authorList>
            <person name="Gomila M."/>
            <person name="Lalucat J."/>
        </authorList>
    </citation>
    <scope>NUCLEOTIDE SEQUENCE</scope>
    <source>
        <strain evidence="2">CCUG 52575</strain>
    </source>
</reference>
<keyword evidence="1" id="KW-0119">Carbohydrate metabolism</keyword>
<dbReference type="SUPFAM" id="SSF53067">
    <property type="entry name" value="Actin-like ATPase domain"/>
    <property type="match status" value="1"/>
</dbReference>
<organism evidence="2 3">
    <name type="scientific">Pelomonas aquatica</name>
    <dbReference type="NCBI Taxonomy" id="431058"/>
    <lineage>
        <taxon>Bacteria</taxon>
        <taxon>Pseudomonadati</taxon>
        <taxon>Pseudomonadota</taxon>
        <taxon>Betaproteobacteria</taxon>
        <taxon>Burkholderiales</taxon>
        <taxon>Sphaerotilaceae</taxon>
        <taxon>Roseateles</taxon>
    </lineage>
</organism>
<comment type="similarity">
    <text evidence="1">Belongs to the anhydro-N-acetylmuramic acid kinase family.</text>
</comment>
<comment type="function">
    <text evidence="1">Catalyzes the specific phosphorylation of 1,6-anhydro-N-acetylmuramic acid (anhMurNAc) with the simultaneous cleavage of the 1,6-anhydro ring, generating MurNAc-6-P. Is required for the utilization of anhMurNAc either imported from the medium or derived from its own cell wall murein, and thus plays a role in cell wall recycling.</text>
</comment>
<dbReference type="GO" id="GO:0009254">
    <property type="term" value="P:peptidoglycan turnover"/>
    <property type="evidence" value="ECO:0007669"/>
    <property type="project" value="UniProtKB-UniRule"/>
</dbReference>
<comment type="pathway">
    <text evidence="1">Cell wall biogenesis; peptidoglycan recycling.</text>
</comment>
<dbReference type="RefSeq" id="WP_268148651.1">
    <property type="nucleotide sequence ID" value="NZ_JAPPUW010000005.1"/>
</dbReference>
<protein>
    <recommendedName>
        <fullName evidence="1">Anhydro-N-acetylmuramic acid kinase</fullName>
        <ecNumber evidence="1">2.7.1.170</ecNumber>
    </recommendedName>
    <alternativeName>
        <fullName evidence="1">AnhMurNAc kinase</fullName>
    </alternativeName>
</protein>
<comment type="pathway">
    <text evidence="1">Amino-sugar metabolism; 1,6-anhydro-N-acetylmuramate degradation.</text>
</comment>
<dbReference type="PANTHER" id="PTHR30605:SF0">
    <property type="entry name" value="ANHYDRO-N-ACETYLMURAMIC ACID KINASE"/>
    <property type="match status" value="1"/>
</dbReference>
<dbReference type="PANTHER" id="PTHR30605">
    <property type="entry name" value="ANHYDRO-N-ACETYLMURAMIC ACID KINASE"/>
    <property type="match status" value="1"/>
</dbReference>
<proteinExistence type="inferred from homology"/>
<accession>A0A9X4R4D0</accession>
<dbReference type="InterPro" id="IPR043129">
    <property type="entry name" value="ATPase_NBD"/>
</dbReference>
<dbReference type="GO" id="GO:0016773">
    <property type="term" value="F:phosphotransferase activity, alcohol group as acceptor"/>
    <property type="evidence" value="ECO:0007669"/>
    <property type="project" value="UniProtKB-UniRule"/>
</dbReference>
<dbReference type="EC" id="2.7.1.170" evidence="1"/>
<dbReference type="AlphaFoldDB" id="A0A9X4R4D0"/>
<dbReference type="NCBIfam" id="NF007139">
    <property type="entry name" value="PRK09585.1-3"/>
    <property type="match status" value="1"/>
</dbReference>
<dbReference type="HAMAP" id="MF_01270">
    <property type="entry name" value="AnhMurNAc_kinase"/>
    <property type="match status" value="1"/>
</dbReference>
<comment type="catalytic activity">
    <reaction evidence="1">
        <text>1,6-anhydro-N-acetyl-beta-muramate + ATP + H2O = N-acetyl-D-muramate 6-phosphate + ADP + H(+)</text>
        <dbReference type="Rhea" id="RHEA:24952"/>
        <dbReference type="ChEBI" id="CHEBI:15377"/>
        <dbReference type="ChEBI" id="CHEBI:15378"/>
        <dbReference type="ChEBI" id="CHEBI:30616"/>
        <dbReference type="ChEBI" id="CHEBI:58690"/>
        <dbReference type="ChEBI" id="CHEBI:58722"/>
        <dbReference type="ChEBI" id="CHEBI:456216"/>
        <dbReference type="EC" id="2.7.1.170"/>
    </reaction>
</comment>
<dbReference type="Gene3D" id="3.30.420.40">
    <property type="match status" value="2"/>
</dbReference>
<dbReference type="GO" id="GO:0006040">
    <property type="term" value="P:amino sugar metabolic process"/>
    <property type="evidence" value="ECO:0007669"/>
    <property type="project" value="InterPro"/>
</dbReference>
<gene>
    <name evidence="1" type="primary">anmK</name>
    <name evidence="2" type="ORF">EXJ73_07595</name>
</gene>
<keyword evidence="1" id="KW-0067">ATP-binding</keyword>
<evidence type="ECO:0000313" key="2">
    <source>
        <dbReference type="EMBL" id="MDG0862331.1"/>
    </source>
</evidence>
<dbReference type="Pfam" id="PF03702">
    <property type="entry name" value="AnmK"/>
    <property type="match status" value="1"/>
</dbReference>